<gene>
    <name evidence="3" type="ORF">D9M09_27905</name>
</gene>
<dbReference type="RefSeq" id="WP_070219068.1">
    <property type="nucleotide sequence ID" value="NZ_CP033019.1"/>
</dbReference>
<proteinExistence type="predicted"/>
<reference evidence="3 4" key="1">
    <citation type="submission" date="2018-10" db="EMBL/GenBank/DDBJ databases">
        <title>Effects of UV and annual dynamics of microbial communities in freshwater RAS systems.</title>
        <authorList>
            <person name="Bekkelund A.K."/>
            <person name="Hansen B.R."/>
            <person name="Stokken H."/>
            <person name="Eriksen B.F."/>
            <person name="Kashulin N.A."/>
        </authorList>
    </citation>
    <scope>NUCLEOTIDE SEQUENCE [LARGE SCALE GENOMIC DNA]</scope>
    <source>
        <strain evidence="3 4">BHSEK</strain>
    </source>
</reference>
<evidence type="ECO:0008006" key="5">
    <source>
        <dbReference type="Google" id="ProtNLM"/>
    </source>
</evidence>
<evidence type="ECO:0000313" key="4">
    <source>
        <dbReference type="Proteomes" id="UP000279594"/>
    </source>
</evidence>
<accession>A0A3G2EHK3</accession>
<dbReference type="AlphaFoldDB" id="A0A3G2EHK3"/>
<feature type="region of interest" description="Disordered" evidence="1">
    <location>
        <begin position="49"/>
        <end position="102"/>
    </location>
</feature>
<protein>
    <recommendedName>
        <fullName evidence="5">Lipoprotein</fullName>
    </recommendedName>
</protein>
<feature type="chain" id="PRO_5018142111" description="Lipoprotein" evidence="2">
    <location>
        <begin position="28"/>
        <end position="102"/>
    </location>
</feature>
<organism evidence="3 4">
    <name type="scientific">Janthinobacterium agaricidamnosum</name>
    <dbReference type="NCBI Taxonomy" id="55508"/>
    <lineage>
        <taxon>Bacteria</taxon>
        <taxon>Pseudomonadati</taxon>
        <taxon>Pseudomonadota</taxon>
        <taxon>Betaproteobacteria</taxon>
        <taxon>Burkholderiales</taxon>
        <taxon>Oxalobacteraceae</taxon>
        <taxon>Janthinobacterium</taxon>
    </lineage>
</organism>
<sequence length="102" mass="10867">MPNSLLIWLRRLAALTLALQLAACAHSSSSTPQLDPRFGDAVRLAMAQQVRDPASADNRQPADGLDGPSAHAVMQRYRASFAEPNGQTPQPVQFMLGGANGK</sequence>
<name>A0A3G2EHK3_9BURK</name>
<evidence type="ECO:0000313" key="3">
    <source>
        <dbReference type="EMBL" id="AYM79186.1"/>
    </source>
</evidence>
<feature type="signal peptide" evidence="2">
    <location>
        <begin position="1"/>
        <end position="27"/>
    </location>
</feature>
<dbReference type="EMBL" id="CP033019">
    <property type="protein sequence ID" value="AYM79186.1"/>
    <property type="molecule type" value="Genomic_DNA"/>
</dbReference>
<keyword evidence="4" id="KW-1185">Reference proteome</keyword>
<evidence type="ECO:0000256" key="2">
    <source>
        <dbReference type="SAM" id="SignalP"/>
    </source>
</evidence>
<dbReference type="Proteomes" id="UP000279594">
    <property type="component" value="Chromosome"/>
</dbReference>
<keyword evidence="2" id="KW-0732">Signal</keyword>
<evidence type="ECO:0000256" key="1">
    <source>
        <dbReference type="SAM" id="MobiDB-lite"/>
    </source>
</evidence>